<sequence>MRYSCLLTVTPGFHKPIQVVNVTVKKGDNASLECAAQGFPLHVEWKVQKDREDFVRPCITNGSDGKYHVHRSGVLNITDVRNSDLGSYFCCLPSNCSDNVQDNCQRFVLRGPDSIPVVKGCEGNSLLPWIIAVAVEGVLLVVSIAADVMLAIKVRKMRAKEGTACQN</sequence>
<dbReference type="InterPro" id="IPR003599">
    <property type="entry name" value="Ig_sub"/>
</dbReference>
<accession>A0ABN8LN37</accession>
<evidence type="ECO:0000313" key="4">
    <source>
        <dbReference type="Proteomes" id="UP001159427"/>
    </source>
</evidence>
<protein>
    <recommendedName>
        <fullName evidence="2">Ig-like domain-containing protein</fullName>
    </recommendedName>
</protein>
<feature type="domain" description="Ig-like" evidence="2">
    <location>
        <begin position="11"/>
        <end position="90"/>
    </location>
</feature>
<dbReference type="InterPro" id="IPR036179">
    <property type="entry name" value="Ig-like_dom_sf"/>
</dbReference>
<keyword evidence="1" id="KW-0472">Membrane</keyword>
<dbReference type="PROSITE" id="PS50835">
    <property type="entry name" value="IG_LIKE"/>
    <property type="match status" value="1"/>
</dbReference>
<dbReference type="Proteomes" id="UP001159427">
    <property type="component" value="Unassembled WGS sequence"/>
</dbReference>
<reference evidence="3 4" key="1">
    <citation type="submission" date="2022-05" db="EMBL/GenBank/DDBJ databases">
        <authorList>
            <consortium name="Genoscope - CEA"/>
            <person name="William W."/>
        </authorList>
    </citation>
    <scope>NUCLEOTIDE SEQUENCE [LARGE SCALE GENOMIC DNA]</scope>
</reference>
<evidence type="ECO:0000313" key="3">
    <source>
        <dbReference type="EMBL" id="CAH3017071.1"/>
    </source>
</evidence>
<dbReference type="InterPro" id="IPR013783">
    <property type="entry name" value="Ig-like_fold"/>
</dbReference>
<organism evidence="3 4">
    <name type="scientific">Porites evermanni</name>
    <dbReference type="NCBI Taxonomy" id="104178"/>
    <lineage>
        <taxon>Eukaryota</taxon>
        <taxon>Metazoa</taxon>
        <taxon>Cnidaria</taxon>
        <taxon>Anthozoa</taxon>
        <taxon>Hexacorallia</taxon>
        <taxon>Scleractinia</taxon>
        <taxon>Fungiina</taxon>
        <taxon>Poritidae</taxon>
        <taxon>Porites</taxon>
    </lineage>
</organism>
<comment type="caution">
    <text evidence="3">The sequence shown here is derived from an EMBL/GenBank/DDBJ whole genome shotgun (WGS) entry which is preliminary data.</text>
</comment>
<keyword evidence="1" id="KW-1133">Transmembrane helix</keyword>
<gene>
    <name evidence="3" type="ORF">PEVE_00035131</name>
</gene>
<feature type="transmembrane region" description="Helical" evidence="1">
    <location>
        <begin position="126"/>
        <end position="150"/>
    </location>
</feature>
<dbReference type="Pfam" id="PF13927">
    <property type="entry name" value="Ig_3"/>
    <property type="match status" value="1"/>
</dbReference>
<keyword evidence="4" id="KW-1185">Reference proteome</keyword>
<dbReference type="SMART" id="SM00409">
    <property type="entry name" value="IG"/>
    <property type="match status" value="1"/>
</dbReference>
<name>A0ABN8LN37_9CNID</name>
<evidence type="ECO:0000259" key="2">
    <source>
        <dbReference type="PROSITE" id="PS50835"/>
    </source>
</evidence>
<proteinExistence type="predicted"/>
<dbReference type="Gene3D" id="2.60.40.10">
    <property type="entry name" value="Immunoglobulins"/>
    <property type="match status" value="1"/>
</dbReference>
<dbReference type="SUPFAM" id="SSF48726">
    <property type="entry name" value="Immunoglobulin"/>
    <property type="match status" value="1"/>
</dbReference>
<dbReference type="InterPro" id="IPR007110">
    <property type="entry name" value="Ig-like_dom"/>
</dbReference>
<evidence type="ECO:0000256" key="1">
    <source>
        <dbReference type="SAM" id="Phobius"/>
    </source>
</evidence>
<dbReference type="EMBL" id="CALNXI010000054">
    <property type="protein sequence ID" value="CAH3017071.1"/>
    <property type="molecule type" value="Genomic_DNA"/>
</dbReference>
<keyword evidence="1" id="KW-0812">Transmembrane</keyword>